<gene>
    <name evidence="2" type="ORF">BXY45_14614</name>
</gene>
<dbReference type="EMBL" id="QGDQ01000046">
    <property type="protein sequence ID" value="PWJ46488.1"/>
    <property type="molecule type" value="Genomic_DNA"/>
</dbReference>
<feature type="domain" description="GGDEF" evidence="1">
    <location>
        <begin position="95"/>
        <end position="259"/>
    </location>
</feature>
<dbReference type="InterPro" id="IPR043128">
    <property type="entry name" value="Rev_trsase/Diguanyl_cyclase"/>
</dbReference>
<dbReference type="Gene3D" id="3.30.70.270">
    <property type="match status" value="1"/>
</dbReference>
<sequence>MTCHRDGARHCSCAPAPLDQGPRLELHSFDPRAHAVLGMLAAPLAVEVLRVAQTASVVRGDIAMLLETVARSLPAAALPVSGSLGVPLSGPLGGVSVAGERPEPVVTLPMRAELLDCLQRSLDRQRPGTTTALVFCAVGDGDLRGPALAAVASRIRGNLRRSDLVAHCGRGRFVALLPDVPVDAAEVATERIVTALRTSLDEPVTTAEGMFVLRAMVGSLVCAPADAALPEADVDLGPSSAAALLGAVERAMEKASQAHL</sequence>
<protein>
    <submittedName>
        <fullName evidence="2">GGDEF domain-containing protein</fullName>
    </submittedName>
</protein>
<organism evidence="2 3">
    <name type="scientific">Quadrisphaera granulorum</name>
    <dbReference type="NCBI Taxonomy" id="317664"/>
    <lineage>
        <taxon>Bacteria</taxon>
        <taxon>Bacillati</taxon>
        <taxon>Actinomycetota</taxon>
        <taxon>Actinomycetes</taxon>
        <taxon>Kineosporiales</taxon>
        <taxon>Kineosporiaceae</taxon>
        <taxon>Quadrisphaera</taxon>
    </lineage>
</organism>
<evidence type="ECO:0000313" key="3">
    <source>
        <dbReference type="Proteomes" id="UP000245469"/>
    </source>
</evidence>
<evidence type="ECO:0000313" key="2">
    <source>
        <dbReference type="EMBL" id="PWJ46488.1"/>
    </source>
</evidence>
<dbReference type="RefSeq" id="WP_109776645.1">
    <property type="nucleotide sequence ID" value="NZ_QGDQ01000046.1"/>
</dbReference>
<dbReference type="InterPro" id="IPR029787">
    <property type="entry name" value="Nucleotide_cyclase"/>
</dbReference>
<evidence type="ECO:0000259" key="1">
    <source>
        <dbReference type="SMART" id="SM00267"/>
    </source>
</evidence>
<reference evidence="2 3" key="1">
    <citation type="submission" date="2018-03" db="EMBL/GenBank/DDBJ databases">
        <title>Genomic Encyclopedia of Archaeal and Bacterial Type Strains, Phase II (KMG-II): from individual species to whole genera.</title>
        <authorList>
            <person name="Goeker M."/>
        </authorList>
    </citation>
    <scope>NUCLEOTIDE SEQUENCE [LARGE SCALE GENOMIC DNA]</scope>
    <source>
        <strain evidence="2 3">DSM 44889</strain>
    </source>
</reference>
<accession>A0A315ZNP0</accession>
<dbReference type="SUPFAM" id="SSF55073">
    <property type="entry name" value="Nucleotide cyclase"/>
    <property type="match status" value="1"/>
</dbReference>
<proteinExistence type="predicted"/>
<dbReference type="InterPro" id="IPR000160">
    <property type="entry name" value="GGDEF_dom"/>
</dbReference>
<dbReference type="SMART" id="SM00267">
    <property type="entry name" value="GGDEF"/>
    <property type="match status" value="1"/>
</dbReference>
<dbReference type="OrthoDB" id="5194886at2"/>
<comment type="caution">
    <text evidence="2">The sequence shown here is derived from an EMBL/GenBank/DDBJ whole genome shotgun (WGS) entry which is preliminary data.</text>
</comment>
<dbReference type="Pfam" id="PF00990">
    <property type="entry name" value="GGDEF"/>
    <property type="match status" value="1"/>
</dbReference>
<name>A0A315ZNP0_9ACTN</name>
<keyword evidence="3" id="KW-1185">Reference proteome</keyword>
<dbReference type="Proteomes" id="UP000245469">
    <property type="component" value="Unassembled WGS sequence"/>
</dbReference>
<dbReference type="AlphaFoldDB" id="A0A315ZNP0"/>